<name>A0A087SAS4_AUXPR</name>
<protein>
    <submittedName>
        <fullName evidence="2">Charged multivesicular body protein 1</fullName>
    </submittedName>
</protein>
<dbReference type="Pfam" id="PF03357">
    <property type="entry name" value="Snf7"/>
    <property type="match status" value="1"/>
</dbReference>
<proteinExistence type="predicted"/>
<organism evidence="2 4">
    <name type="scientific">Auxenochlorella protothecoides</name>
    <name type="common">Green microalga</name>
    <name type="synonym">Chlorella protothecoides</name>
    <dbReference type="NCBI Taxonomy" id="3075"/>
    <lineage>
        <taxon>Eukaryota</taxon>
        <taxon>Viridiplantae</taxon>
        <taxon>Chlorophyta</taxon>
        <taxon>core chlorophytes</taxon>
        <taxon>Trebouxiophyceae</taxon>
        <taxon>Chlorellales</taxon>
        <taxon>Chlorellaceae</taxon>
        <taxon>Auxenochlorella</taxon>
    </lineage>
</organism>
<reference evidence="5" key="2">
    <citation type="journal article" date="2018" name="Algal Res.">
        <title>Characterization of plant carbon substrate utilization by Auxenochlorella protothecoides.</title>
        <authorList>
            <person name="Vogler B.W."/>
            <person name="Starkenburg S.R."/>
            <person name="Sudasinghe N."/>
            <person name="Schambach J.Y."/>
            <person name="Rollin J.A."/>
            <person name="Pattathil S."/>
            <person name="Barry A.N."/>
        </authorList>
    </citation>
    <scope>NUCLEOTIDE SEQUENCE [LARGE SCALE GENOMIC DNA]</scope>
    <source>
        <strain evidence="5">UTEX 25</strain>
    </source>
</reference>
<dbReference type="Gene3D" id="6.10.140.1230">
    <property type="match status" value="1"/>
</dbReference>
<gene>
    <name evidence="3" type="ORF">APUTEX25_001320</name>
    <name evidence="2" type="ORF">F751_5537</name>
</gene>
<dbReference type="EMBL" id="KL662082">
    <property type="protein sequence ID" value="KFM22828.1"/>
    <property type="molecule type" value="Genomic_DNA"/>
</dbReference>
<accession>A0A087SAS4</accession>
<dbReference type="OrthoDB" id="10266568at2759"/>
<dbReference type="GeneID" id="23616928"/>
<dbReference type="Proteomes" id="UP000028924">
    <property type="component" value="Unassembled WGS sequence"/>
</dbReference>
<dbReference type="AlphaFoldDB" id="A0A087SAS4"/>
<evidence type="ECO:0000313" key="4">
    <source>
        <dbReference type="Proteomes" id="UP000028924"/>
    </source>
</evidence>
<feature type="coiled-coil region" evidence="1">
    <location>
        <begin position="113"/>
        <end position="140"/>
    </location>
</feature>
<reference evidence="2 4" key="1">
    <citation type="journal article" date="2014" name="BMC Genomics">
        <title>Oil accumulation mechanisms of the oleaginous microalga Chlorella protothecoides revealed through its genome, transcriptomes, and proteomes.</title>
        <authorList>
            <person name="Gao C."/>
            <person name="Wang Y."/>
            <person name="Shen Y."/>
            <person name="Yan D."/>
            <person name="He X."/>
            <person name="Dai J."/>
            <person name="Wu Q."/>
        </authorList>
    </citation>
    <scope>NUCLEOTIDE SEQUENCE [LARGE SCALE GENOMIC DNA]</scope>
    <source>
        <strain evidence="2 4">0710</strain>
    </source>
</reference>
<dbReference type="RefSeq" id="XP_011395694.1">
    <property type="nucleotide sequence ID" value="XM_011397392.1"/>
</dbReference>
<evidence type="ECO:0000313" key="5">
    <source>
        <dbReference type="Proteomes" id="UP000279271"/>
    </source>
</evidence>
<evidence type="ECO:0000313" key="2">
    <source>
        <dbReference type="EMBL" id="KFM22828.1"/>
    </source>
</evidence>
<evidence type="ECO:0000256" key="1">
    <source>
        <dbReference type="SAM" id="Coils"/>
    </source>
</evidence>
<dbReference type="eggNOG" id="KOG3232">
    <property type="taxonomic scope" value="Eukaryota"/>
</dbReference>
<dbReference type="STRING" id="3075.A0A087SAS4"/>
<dbReference type="PANTHER" id="PTHR10476">
    <property type="entry name" value="CHARGED MULTIVESICULAR BODY PROTEIN"/>
    <property type="match status" value="1"/>
</dbReference>
<dbReference type="KEGG" id="apro:F751_5537"/>
<dbReference type="EMBL" id="QOKY01000142">
    <property type="protein sequence ID" value="RMZ56473.1"/>
    <property type="molecule type" value="Genomic_DNA"/>
</dbReference>
<dbReference type="GO" id="GO:0007034">
    <property type="term" value="P:vacuolar transport"/>
    <property type="evidence" value="ECO:0007669"/>
    <property type="project" value="InterPro"/>
</dbReference>
<sequence>MFSSADNKLLDQIFNLKFTSKQLVRASRKCEAEEKAEKIKIKKAIEKDNHEGAKIYAQNAIRKRAEALNYLRLASRLDAVVSRLDTQAKMQIINKSMVGIVKSLDSALKANNLEKVAATMDQFEKQFENLDVQSEFVEQAMGNQAALSTPEDEVNLLMQQVADEHGLDTKLGLPAAGAAQAAPTPAQKEGNDLAQRLAELRGK</sequence>
<dbReference type="InterPro" id="IPR005024">
    <property type="entry name" value="Snf7_fam"/>
</dbReference>
<reference evidence="3" key="3">
    <citation type="submission" date="2018-10" db="EMBL/GenBank/DDBJ databases">
        <authorList>
            <person name="Hovde B."/>
            <person name="Zhang X."/>
        </authorList>
    </citation>
    <scope>NUCLEOTIDE SEQUENCE [LARGE SCALE GENOMIC DNA]</scope>
    <source>
        <strain evidence="3">UTEX 25</strain>
    </source>
</reference>
<dbReference type="Proteomes" id="UP000279271">
    <property type="component" value="Unassembled WGS sequence"/>
</dbReference>
<keyword evidence="4" id="KW-1185">Reference proteome</keyword>
<reference evidence="3" key="4">
    <citation type="submission" date="2018-11" db="EMBL/GenBank/DDBJ databases">
        <title>Characterization of plant carbon substrate utilization by Auxenochlorella protothecoides.</title>
        <authorList>
            <person name="Vogler B.W."/>
            <person name="Starkenburg S.R."/>
            <person name="Sudasinghe N."/>
            <person name="Schambach J.Y."/>
            <person name="Rollin J.A."/>
            <person name="Pattathil S."/>
            <person name="Barry A.N."/>
        </authorList>
    </citation>
    <scope>NUCLEOTIDE SEQUENCE [LARGE SCALE GENOMIC DNA]</scope>
    <source>
        <strain evidence="3">UTEX 25</strain>
    </source>
</reference>
<keyword evidence="1" id="KW-0175">Coiled coil</keyword>
<evidence type="ECO:0000313" key="3">
    <source>
        <dbReference type="EMBL" id="RMZ56473.1"/>
    </source>
</evidence>